<organism evidence="10 11">
    <name type="scientific">Perkinsus chesapeaki</name>
    <name type="common">Clam parasite</name>
    <name type="synonym">Perkinsus andrewsi</name>
    <dbReference type="NCBI Taxonomy" id="330153"/>
    <lineage>
        <taxon>Eukaryota</taxon>
        <taxon>Sar</taxon>
        <taxon>Alveolata</taxon>
        <taxon>Perkinsozoa</taxon>
        <taxon>Perkinsea</taxon>
        <taxon>Perkinsida</taxon>
        <taxon>Perkinsidae</taxon>
        <taxon>Perkinsus</taxon>
    </lineage>
</organism>
<dbReference type="InterPro" id="IPR015500">
    <property type="entry name" value="Peptidase_S8_subtilisin-rel"/>
</dbReference>
<keyword evidence="3 7" id="KW-0378">Hydrolase</keyword>
<comment type="catalytic activity">
    <reaction evidence="5">
        <text>Hydrolysis of proteins with broad specificity for peptide bonds, and a preference for a large uncharged residue in P1. Hydrolyzes peptide amides.</text>
        <dbReference type="EC" id="3.4.21.62"/>
    </reaction>
</comment>
<gene>
    <name evidence="10" type="ORF">FOL47_003654</name>
</gene>
<feature type="signal peptide" evidence="8">
    <location>
        <begin position="1"/>
        <end position="22"/>
    </location>
</feature>
<proteinExistence type="inferred from homology"/>
<dbReference type="InterPro" id="IPR036852">
    <property type="entry name" value="Peptidase_S8/S53_dom_sf"/>
</dbReference>
<dbReference type="InterPro" id="IPR050131">
    <property type="entry name" value="Peptidase_S8_subtilisin-like"/>
</dbReference>
<dbReference type="InterPro" id="IPR000209">
    <property type="entry name" value="Peptidase_S8/S53_dom"/>
</dbReference>
<dbReference type="Proteomes" id="UP000591131">
    <property type="component" value="Unassembled WGS sequence"/>
</dbReference>
<name>A0A7J6M6Q8_PERCH</name>
<evidence type="ECO:0000256" key="1">
    <source>
        <dbReference type="ARBA" id="ARBA00011073"/>
    </source>
</evidence>
<keyword evidence="8" id="KW-0732">Signal</keyword>
<evidence type="ECO:0000256" key="6">
    <source>
        <dbReference type="ARBA" id="ARBA00023619"/>
    </source>
</evidence>
<dbReference type="PANTHER" id="PTHR43806:SF11">
    <property type="entry name" value="CEREVISIN-RELATED"/>
    <property type="match status" value="1"/>
</dbReference>
<feature type="active site" description="Charge relay system" evidence="7">
    <location>
        <position position="281"/>
    </location>
</feature>
<evidence type="ECO:0000256" key="7">
    <source>
        <dbReference type="PROSITE-ProRule" id="PRU01240"/>
    </source>
</evidence>
<dbReference type="PROSITE" id="PS51892">
    <property type="entry name" value="SUBTILASE"/>
    <property type="match status" value="1"/>
</dbReference>
<keyword evidence="11" id="KW-1185">Reference proteome</keyword>
<evidence type="ECO:0000313" key="10">
    <source>
        <dbReference type="EMBL" id="KAF4667252.1"/>
    </source>
</evidence>
<evidence type="ECO:0000256" key="8">
    <source>
        <dbReference type="SAM" id="SignalP"/>
    </source>
</evidence>
<reference evidence="10 11" key="1">
    <citation type="submission" date="2020-04" db="EMBL/GenBank/DDBJ databases">
        <title>Perkinsus chesapeaki whole genome sequence.</title>
        <authorList>
            <person name="Bogema D.R."/>
        </authorList>
    </citation>
    <scope>NUCLEOTIDE SEQUENCE [LARGE SCALE GENOMIC DNA]</scope>
    <source>
        <strain evidence="10">ATCC PRA-425</strain>
    </source>
</reference>
<dbReference type="PANTHER" id="PTHR43806">
    <property type="entry name" value="PEPTIDASE S8"/>
    <property type="match status" value="1"/>
</dbReference>
<protein>
    <recommendedName>
        <fullName evidence="6">subtilisin</fullName>
        <ecNumber evidence="6">3.4.21.62</ecNumber>
    </recommendedName>
</protein>
<dbReference type="PRINTS" id="PR00723">
    <property type="entry name" value="SUBTILISIN"/>
</dbReference>
<dbReference type="EC" id="3.4.21.62" evidence="6"/>
<keyword evidence="4 7" id="KW-0720">Serine protease</keyword>
<comment type="similarity">
    <text evidence="1 7">Belongs to the peptidase S8 family.</text>
</comment>
<sequence length="314" mass="34517">MCSLFTSMFILSIFLFALHAEATDSSSDTSLHVNDPDAHYQRHLEWLQMGEVWRISRPYVKRKVKVAVLDSGIDWTDEDFASLKETVKKKSGGYLDGGWNFFTNSPDMTTVNRHGTNVCKILAAKGNNSYGMVGVAPDVTLIPLQILGDDESLPLPNFLAAIEMAIDLEVDVISMSFGYSLSRKNLTEQHLLWNALLKAQQHGILLVSSAGNSFSRASDTYPCWFGGPLGICTAYLLDNQTHNVLSTFSNWGERVDVATYGTNIFTGRDAAGELTYFNGSSAAAPIIAGVAAILLSMDVEPTMVKRLILFEEEL</sequence>
<dbReference type="PROSITE" id="PS00136">
    <property type="entry name" value="SUBTILASE_ASP"/>
    <property type="match status" value="1"/>
</dbReference>
<comment type="caution">
    <text evidence="10">The sequence shown here is derived from an EMBL/GenBank/DDBJ whole genome shotgun (WGS) entry which is preliminary data.</text>
</comment>
<dbReference type="OrthoDB" id="420572at2759"/>
<evidence type="ECO:0000313" key="11">
    <source>
        <dbReference type="Proteomes" id="UP000591131"/>
    </source>
</evidence>
<dbReference type="AlphaFoldDB" id="A0A7J6M6Q8"/>
<dbReference type="GO" id="GO:0006508">
    <property type="term" value="P:proteolysis"/>
    <property type="evidence" value="ECO:0007669"/>
    <property type="project" value="UniProtKB-KW"/>
</dbReference>
<keyword evidence="2 7" id="KW-0645">Protease</keyword>
<dbReference type="GO" id="GO:0004252">
    <property type="term" value="F:serine-type endopeptidase activity"/>
    <property type="evidence" value="ECO:0007669"/>
    <property type="project" value="UniProtKB-UniRule"/>
</dbReference>
<feature type="active site" description="Charge relay system" evidence="7">
    <location>
        <position position="114"/>
    </location>
</feature>
<dbReference type="Gene3D" id="3.40.50.200">
    <property type="entry name" value="Peptidase S8/S53 domain"/>
    <property type="match status" value="1"/>
</dbReference>
<dbReference type="SUPFAM" id="SSF52743">
    <property type="entry name" value="Subtilisin-like"/>
    <property type="match status" value="1"/>
</dbReference>
<dbReference type="Pfam" id="PF00082">
    <property type="entry name" value="Peptidase_S8"/>
    <property type="match status" value="1"/>
</dbReference>
<evidence type="ECO:0000259" key="9">
    <source>
        <dbReference type="Pfam" id="PF00082"/>
    </source>
</evidence>
<feature type="active site" description="Charge relay system" evidence="7">
    <location>
        <position position="70"/>
    </location>
</feature>
<feature type="chain" id="PRO_5029446666" description="subtilisin" evidence="8">
    <location>
        <begin position="23"/>
        <end position="314"/>
    </location>
</feature>
<accession>A0A7J6M6Q8</accession>
<evidence type="ECO:0000256" key="2">
    <source>
        <dbReference type="ARBA" id="ARBA00022670"/>
    </source>
</evidence>
<dbReference type="EMBL" id="JAAPAO010000215">
    <property type="protein sequence ID" value="KAF4667252.1"/>
    <property type="molecule type" value="Genomic_DNA"/>
</dbReference>
<evidence type="ECO:0000256" key="5">
    <source>
        <dbReference type="ARBA" id="ARBA00023529"/>
    </source>
</evidence>
<feature type="domain" description="Peptidase S8/S53" evidence="9">
    <location>
        <begin position="62"/>
        <end position="308"/>
    </location>
</feature>
<evidence type="ECO:0000256" key="4">
    <source>
        <dbReference type="ARBA" id="ARBA00022825"/>
    </source>
</evidence>
<evidence type="ECO:0000256" key="3">
    <source>
        <dbReference type="ARBA" id="ARBA00022801"/>
    </source>
</evidence>
<dbReference type="InterPro" id="IPR023827">
    <property type="entry name" value="Peptidase_S8_Asp-AS"/>
</dbReference>